<sequence length="781" mass="91583">MNSLNLDSIYKAKRLLNENHSTTINYSDGKLNDLFRRHRLLFWETMHQCLNLNDLIHKQQITSLNHSYFILMTTTTNNNINDKITNVTISNLQSIYKWCNYGRSTWFTNVFTLMCQYSWQEKVSIQIQQYLIPILLLINCLSLILSISGINRLCKLSNRFSQKVMILMRCQSIVQTYLPATWYLLLWYCIIGLLWLFLILGLNMVSLQYFNVNISPHNHNFYCRTLTYLKNILRYIPTWLISLMLCDRAIGEYRNRHQIYTKTFINSNKLLISKNDDLEQSMHNECIQHNTTIMTTHKKLSLSKLINHNHKTFANSNDQCQLNNSKMNLHDKQTFVDWNFYKKWWLCYCQKSYFHCIFHGLKQTSTNQCQKLNLSNDYIASNNELNVKYEKLLHNICDWNECGLGRVGGLVLFSIVTALICLINTHLIWLYKIGKSTKRCVLSAGDAYILSVFYPYLLQVCHSILPHIVTFSSLGLLTFTALYKSHVFHVNLCCFNSNTNNHKTIAYKKSITMKSSISNEIMQQSIFTEPTQLTICIGIVNILFDLGEFIEWIYAKFIIPNYIQSFKQNIKANFNVNTPIIINDSILLTNSLNSSILLTKSLNQMCSIQFISGLLRIWSSQRYVFTLLILLYQSIKFRHLAKYYFQYYFQTLKMLHLCKISYKLHNHSKDMKHSTLNTMINENELINEKNEIIKTTDNKISSHDLHIHLHHHQQHQQQQQQQQQQMIIVKEVVEEKEGDDNDEGECDDVHGIPSLYCCSCISQTILPTVVNKDGREIIVQE</sequence>
<keyword evidence="1" id="KW-1133">Transmembrane helix</keyword>
<dbReference type="Proteomes" id="UP000311919">
    <property type="component" value="Unassembled WGS sequence"/>
</dbReference>
<accession>A0A4Z2CPC2</accession>
<evidence type="ECO:0000313" key="2">
    <source>
        <dbReference type="EMBL" id="TNN06065.1"/>
    </source>
</evidence>
<keyword evidence="1" id="KW-0472">Membrane</keyword>
<proteinExistence type="predicted"/>
<reference evidence="2 3" key="1">
    <citation type="submission" date="2019-03" db="EMBL/GenBank/DDBJ databases">
        <title>An improved genome assembly of the fluke Schistosoma japonicum.</title>
        <authorList>
            <person name="Hu W."/>
            <person name="Luo F."/>
            <person name="Yin M."/>
            <person name="Mo X."/>
            <person name="Sun C."/>
            <person name="Wu Q."/>
            <person name="Zhu B."/>
            <person name="Xiang M."/>
            <person name="Wang J."/>
            <person name="Wang Y."/>
            <person name="Zhang T."/>
            <person name="Xu B."/>
            <person name="Zheng H."/>
            <person name="Feng Z."/>
        </authorList>
    </citation>
    <scope>NUCLEOTIDE SEQUENCE [LARGE SCALE GENOMIC DNA]</scope>
    <source>
        <strain evidence="2">HuSjv2</strain>
        <tissue evidence="2">Worms</tissue>
    </source>
</reference>
<feature type="transmembrane region" description="Helical" evidence="1">
    <location>
        <begin position="130"/>
        <end position="150"/>
    </location>
</feature>
<dbReference type="AlphaFoldDB" id="A0A4Z2CPC2"/>
<dbReference type="OrthoDB" id="6241261at2759"/>
<name>A0A4Z2CPC2_SCHJA</name>
<feature type="transmembrane region" description="Helical" evidence="1">
    <location>
        <begin position="185"/>
        <end position="210"/>
    </location>
</feature>
<organism evidence="2 3">
    <name type="scientific">Schistosoma japonicum</name>
    <name type="common">Blood fluke</name>
    <dbReference type="NCBI Taxonomy" id="6182"/>
    <lineage>
        <taxon>Eukaryota</taxon>
        <taxon>Metazoa</taxon>
        <taxon>Spiralia</taxon>
        <taxon>Lophotrochozoa</taxon>
        <taxon>Platyhelminthes</taxon>
        <taxon>Trematoda</taxon>
        <taxon>Digenea</taxon>
        <taxon>Strigeidida</taxon>
        <taxon>Schistosomatoidea</taxon>
        <taxon>Schistosomatidae</taxon>
        <taxon>Schistosoma</taxon>
    </lineage>
</organism>
<keyword evidence="1" id="KW-0812">Transmembrane</keyword>
<evidence type="ECO:0000256" key="1">
    <source>
        <dbReference type="SAM" id="Phobius"/>
    </source>
</evidence>
<comment type="caution">
    <text evidence="2">The sequence shown here is derived from an EMBL/GenBank/DDBJ whole genome shotgun (WGS) entry which is preliminary data.</text>
</comment>
<dbReference type="EMBL" id="SKCS01000483">
    <property type="protein sequence ID" value="TNN06065.1"/>
    <property type="molecule type" value="Genomic_DNA"/>
</dbReference>
<feature type="transmembrane region" description="Helical" evidence="1">
    <location>
        <begin position="407"/>
        <end position="429"/>
    </location>
</feature>
<gene>
    <name evidence="2" type="ORF">EWB00_008640</name>
</gene>
<protein>
    <submittedName>
        <fullName evidence="2">Uncharacterized protein</fullName>
    </submittedName>
</protein>
<keyword evidence="3" id="KW-1185">Reference proteome</keyword>
<evidence type="ECO:0000313" key="3">
    <source>
        <dbReference type="Proteomes" id="UP000311919"/>
    </source>
</evidence>